<evidence type="ECO:0000313" key="3">
    <source>
        <dbReference type="RefSeq" id="XP_017027935.1"/>
    </source>
</evidence>
<dbReference type="OrthoDB" id="10260024at2759"/>
<evidence type="ECO:0000256" key="1">
    <source>
        <dbReference type="ARBA" id="ARBA00006322"/>
    </source>
</evidence>
<dbReference type="PANTHER" id="PTHR31449">
    <property type="entry name" value="UPF0598 PROTEIN C8ORF82"/>
    <property type="match status" value="1"/>
</dbReference>
<dbReference type="PANTHER" id="PTHR31449:SF3">
    <property type="entry name" value="UPF0598 PROTEIN C8ORF82"/>
    <property type="match status" value="1"/>
</dbReference>
<proteinExistence type="inferred from homology"/>
<dbReference type="Proteomes" id="UP001652661">
    <property type="component" value="Chromosome 2L"/>
</dbReference>
<dbReference type="RefSeq" id="XP_017027935.1">
    <property type="nucleotide sequence ID" value="XM_017172446.3"/>
</dbReference>
<dbReference type="AlphaFoldDB" id="A0A6P4IHZ4"/>
<dbReference type="InterPro" id="IPR028108">
    <property type="entry name" value="DUF4505"/>
</dbReference>
<dbReference type="Pfam" id="PF14956">
    <property type="entry name" value="DUF4505"/>
    <property type="match status" value="1"/>
</dbReference>
<reference evidence="3" key="2">
    <citation type="submission" date="2025-08" db="UniProtKB">
        <authorList>
            <consortium name="RefSeq"/>
        </authorList>
    </citation>
    <scope>IDENTIFICATION</scope>
    <source>
        <strain evidence="3">14028-0561.14</strain>
        <tissue evidence="3">Whole fly</tissue>
    </source>
</reference>
<keyword evidence="2" id="KW-1185">Reference proteome</keyword>
<organism evidence="2 3">
    <name type="scientific">Drosophila kikkawai</name>
    <name type="common">Fruit fly</name>
    <dbReference type="NCBI Taxonomy" id="30033"/>
    <lineage>
        <taxon>Eukaryota</taxon>
        <taxon>Metazoa</taxon>
        <taxon>Ecdysozoa</taxon>
        <taxon>Arthropoda</taxon>
        <taxon>Hexapoda</taxon>
        <taxon>Insecta</taxon>
        <taxon>Pterygota</taxon>
        <taxon>Neoptera</taxon>
        <taxon>Endopterygota</taxon>
        <taxon>Diptera</taxon>
        <taxon>Brachycera</taxon>
        <taxon>Muscomorpha</taxon>
        <taxon>Ephydroidea</taxon>
        <taxon>Drosophilidae</taxon>
        <taxon>Drosophila</taxon>
        <taxon>Sophophora</taxon>
    </lineage>
</organism>
<name>A0A6P4IHZ4_DROKI</name>
<gene>
    <name evidence="3" type="primary">LOC108078534</name>
</gene>
<reference evidence="2" key="1">
    <citation type="submission" date="2025-05" db="UniProtKB">
        <authorList>
            <consortium name="RefSeq"/>
        </authorList>
    </citation>
    <scope>NUCLEOTIDE SEQUENCE [LARGE SCALE GENOMIC DNA]</scope>
    <source>
        <strain evidence="2">14028-0561.14</strain>
    </source>
</reference>
<accession>A0A6P4IHZ4</accession>
<sequence>MFIRALIIPKIVGFTRPSFRNVQYTQGQSPEPKIREYFYYIDHEGMLFLDDAKMKNFTSCFKEKDFLKFFFNRVRLNKTNRYQSDFPYISLCGRERNFIRCDDTPLVFTEQLQKDDNEVLSYAHSGQVLTLPYEPHKLYMDPRNGRVYHPATPQVGGIGLVRSKLAIELSQNFEFPPGQASPTHFMWKGERLKLENDWVSETQRFPMNEECI</sequence>
<dbReference type="OMA" id="IKNFTSC"/>
<dbReference type="GeneID" id="108078534"/>
<protein>
    <submittedName>
        <fullName evidence="3">UPF0598 protein CG30010</fullName>
    </submittedName>
</protein>
<evidence type="ECO:0000313" key="2">
    <source>
        <dbReference type="Proteomes" id="UP001652661"/>
    </source>
</evidence>
<comment type="similarity">
    <text evidence="1">Belongs to the UPF0598 family.</text>
</comment>